<feature type="compositionally biased region" description="Low complexity" evidence="3">
    <location>
        <begin position="107"/>
        <end position="120"/>
    </location>
</feature>
<dbReference type="SMART" id="SM00906">
    <property type="entry name" value="Fungal_trans"/>
    <property type="match status" value="1"/>
</dbReference>
<dbReference type="SMART" id="SM00066">
    <property type="entry name" value="GAL4"/>
    <property type="match status" value="1"/>
</dbReference>
<evidence type="ECO:0000256" key="2">
    <source>
        <dbReference type="ARBA" id="ARBA00023242"/>
    </source>
</evidence>
<evidence type="ECO:0000313" key="5">
    <source>
        <dbReference type="EMBL" id="TPX08026.1"/>
    </source>
</evidence>
<dbReference type="STRING" id="1093900.A0A507AN31"/>
<dbReference type="PANTHER" id="PTHR46910:SF1">
    <property type="entry name" value="MISCELLANEOUS ZN(II)2CYS6 TRANSCRIPTION FACTOR (EUROFUNG)-RELATED"/>
    <property type="match status" value="1"/>
</dbReference>
<dbReference type="PANTHER" id="PTHR46910">
    <property type="entry name" value="TRANSCRIPTION FACTOR PDR1"/>
    <property type="match status" value="1"/>
</dbReference>
<dbReference type="GO" id="GO:0000981">
    <property type="term" value="F:DNA-binding transcription factor activity, RNA polymerase II-specific"/>
    <property type="evidence" value="ECO:0007669"/>
    <property type="project" value="InterPro"/>
</dbReference>
<dbReference type="EMBL" id="SKBQ01000081">
    <property type="protein sequence ID" value="TPX08026.1"/>
    <property type="molecule type" value="Genomic_DNA"/>
</dbReference>
<dbReference type="Pfam" id="PF00172">
    <property type="entry name" value="Zn_clus"/>
    <property type="match status" value="1"/>
</dbReference>
<evidence type="ECO:0000256" key="1">
    <source>
        <dbReference type="ARBA" id="ARBA00022723"/>
    </source>
</evidence>
<dbReference type="AlphaFoldDB" id="A0A507AN31"/>
<proteinExistence type="predicted"/>
<organism evidence="5 6">
    <name type="scientific">Thyridium curvatum</name>
    <dbReference type="NCBI Taxonomy" id="1093900"/>
    <lineage>
        <taxon>Eukaryota</taxon>
        <taxon>Fungi</taxon>
        <taxon>Dikarya</taxon>
        <taxon>Ascomycota</taxon>
        <taxon>Pezizomycotina</taxon>
        <taxon>Sordariomycetes</taxon>
        <taxon>Sordariomycetidae</taxon>
        <taxon>Thyridiales</taxon>
        <taxon>Thyridiaceae</taxon>
        <taxon>Thyridium</taxon>
    </lineage>
</organism>
<dbReference type="Proteomes" id="UP000319257">
    <property type="component" value="Unassembled WGS sequence"/>
</dbReference>
<protein>
    <recommendedName>
        <fullName evidence="4">Zn(2)-C6 fungal-type domain-containing protein</fullName>
    </recommendedName>
</protein>
<feature type="compositionally biased region" description="Polar residues" evidence="3">
    <location>
        <begin position="7"/>
        <end position="25"/>
    </location>
</feature>
<dbReference type="InterPro" id="IPR001138">
    <property type="entry name" value="Zn2Cys6_DnaBD"/>
</dbReference>
<feature type="region of interest" description="Disordered" evidence="3">
    <location>
        <begin position="1"/>
        <end position="25"/>
    </location>
</feature>
<dbReference type="Pfam" id="PF04082">
    <property type="entry name" value="Fungal_trans"/>
    <property type="match status" value="1"/>
</dbReference>
<keyword evidence="6" id="KW-1185">Reference proteome</keyword>
<accession>A0A507AN31</accession>
<dbReference type="PROSITE" id="PS00463">
    <property type="entry name" value="ZN2_CY6_FUNGAL_1"/>
    <property type="match status" value="1"/>
</dbReference>
<keyword evidence="2" id="KW-0539">Nucleus</keyword>
<feature type="compositionally biased region" description="Polar residues" evidence="3">
    <location>
        <begin position="146"/>
        <end position="169"/>
    </location>
</feature>
<dbReference type="CDD" id="cd00067">
    <property type="entry name" value="GAL4"/>
    <property type="match status" value="1"/>
</dbReference>
<dbReference type="InParanoid" id="A0A507AN31"/>
<dbReference type="InterPro" id="IPR036864">
    <property type="entry name" value="Zn2-C6_fun-type_DNA-bd_sf"/>
</dbReference>
<dbReference type="Gene3D" id="4.10.240.10">
    <property type="entry name" value="Zn(2)-C6 fungal-type DNA-binding domain"/>
    <property type="match status" value="1"/>
</dbReference>
<dbReference type="OrthoDB" id="424974at2759"/>
<dbReference type="RefSeq" id="XP_030989737.1">
    <property type="nucleotide sequence ID" value="XM_031132821.1"/>
</dbReference>
<gene>
    <name evidence="5" type="ORF">E0L32_010226</name>
</gene>
<feature type="domain" description="Zn(2)-C6 fungal-type" evidence="4">
    <location>
        <begin position="34"/>
        <end position="64"/>
    </location>
</feature>
<dbReference type="GO" id="GO:0008270">
    <property type="term" value="F:zinc ion binding"/>
    <property type="evidence" value="ECO:0007669"/>
    <property type="project" value="InterPro"/>
</dbReference>
<dbReference type="GO" id="GO:0003677">
    <property type="term" value="F:DNA binding"/>
    <property type="evidence" value="ECO:0007669"/>
    <property type="project" value="InterPro"/>
</dbReference>
<dbReference type="CDD" id="cd12148">
    <property type="entry name" value="fungal_TF_MHR"/>
    <property type="match status" value="1"/>
</dbReference>
<reference evidence="5 6" key="1">
    <citation type="submission" date="2019-06" db="EMBL/GenBank/DDBJ databases">
        <title>Draft genome sequence of the filamentous fungus Phialemoniopsis curvata isolated from diesel fuel.</title>
        <authorList>
            <person name="Varaljay V.A."/>
            <person name="Lyon W.J."/>
            <person name="Crouch A.L."/>
            <person name="Drake C.E."/>
            <person name="Hollomon J.M."/>
            <person name="Nadeau L.J."/>
            <person name="Nunn H.S."/>
            <person name="Stevenson B.S."/>
            <person name="Bojanowski C.L."/>
            <person name="Crookes-Goodson W.J."/>
        </authorList>
    </citation>
    <scope>NUCLEOTIDE SEQUENCE [LARGE SCALE GENOMIC DNA]</scope>
    <source>
        <strain evidence="5 6">D216</strain>
    </source>
</reference>
<dbReference type="InterPro" id="IPR007219">
    <property type="entry name" value="XnlR_reg_dom"/>
</dbReference>
<dbReference type="GeneID" id="41977673"/>
<evidence type="ECO:0000256" key="3">
    <source>
        <dbReference type="SAM" id="MobiDB-lite"/>
    </source>
</evidence>
<dbReference type="SUPFAM" id="SSF57701">
    <property type="entry name" value="Zn2/Cys6 DNA-binding domain"/>
    <property type="match status" value="1"/>
</dbReference>
<evidence type="ECO:0000259" key="4">
    <source>
        <dbReference type="PROSITE" id="PS50048"/>
    </source>
</evidence>
<dbReference type="PROSITE" id="PS50048">
    <property type="entry name" value="ZN2_CY6_FUNGAL_2"/>
    <property type="match status" value="1"/>
</dbReference>
<feature type="region of interest" description="Disordered" evidence="3">
    <location>
        <begin position="85"/>
        <end position="169"/>
    </location>
</feature>
<sequence>MNEQREATTLATSAQGDGPIHTQSQPKRIRLSLACNNCRRRKVRCDTEQPKCRNCWLRDEECETTDPRYPDAGALKVRRWATADGLMPGQNPAATHRNQAHVPKHGPASSTGTPQPSPSTLWRSNETSAAVAAPPETSGWSPAVSMDTNTSTRRDSIANTTGCEANTSTPGTAISWVSRGYQHSVDAENGGQEHCAGHDPDLVVNTDNSSHRVKYMGGSSLQCLAGFVDIYLRRKRLKLVTPIFRCGMRHVEEVQLPLMLSIPSLPSQQLLRTYLDTFFDRVWPLYPVVNRTTIEQDIQHFQSLEQSSSGGLLSAISHDDVPRIVIVLTVLAIGADEGSEDLTDISNAYLTTAHGLFAHLVCLPYLSSVQALLLLAVGLRSRAKDGQAWHIVGQAIRVAHSIGLHRHIRSGPGSGEPSGANAENGYKADRLLQSRVWWSCFALEKLMELETGRPSAINDEVVDQPLLSLEVLPNDMQDFFTPWVSLSRILGQISRRLYMHKPSSAWSLISEIGKLDQQLLEWAKALPETLKPGHEAIISEGTEHQQHLSTFLALQYYQAQISVLRASIVFPINSFTNEVKHLGSKLPSYMRLLQAESICTGAARATVRQVLELADHGIHSNLLSSVQPHLAAIVISLHILRHPGKRMVRSDMELIVSVTHQLETQFQRNGQHPNFIRGFETLRASVAAAVYQGVGSAIMPPSNNDEVSGRSEFSASLSADSATMFSELPAPVPGIMLDMPFFDLDSENLGPFEEFWNAIGPISFADYTDSG</sequence>
<keyword evidence="1" id="KW-0479">Metal-binding</keyword>
<dbReference type="GO" id="GO:0006351">
    <property type="term" value="P:DNA-templated transcription"/>
    <property type="evidence" value="ECO:0007669"/>
    <property type="project" value="InterPro"/>
</dbReference>
<dbReference type="InterPro" id="IPR050987">
    <property type="entry name" value="AtrR-like"/>
</dbReference>
<name>A0A507AN31_9PEZI</name>
<evidence type="ECO:0000313" key="6">
    <source>
        <dbReference type="Proteomes" id="UP000319257"/>
    </source>
</evidence>
<comment type="caution">
    <text evidence="5">The sequence shown here is derived from an EMBL/GenBank/DDBJ whole genome shotgun (WGS) entry which is preliminary data.</text>
</comment>